<dbReference type="EMBL" id="CP001344">
    <property type="protein sequence ID" value="ACL43144.1"/>
    <property type="molecule type" value="Genomic_DNA"/>
</dbReference>
<reference evidence="3" key="1">
    <citation type="submission" date="2009-01" db="EMBL/GenBank/DDBJ databases">
        <title>Complete sequence of chromosome Cyanothece sp. PCC 7425.</title>
        <authorList>
            <consortium name="US DOE Joint Genome Institute"/>
            <person name="Lucas S."/>
            <person name="Copeland A."/>
            <person name="Lapidus A."/>
            <person name="Glavina del Rio T."/>
            <person name="Dalin E."/>
            <person name="Tice H."/>
            <person name="Bruce D."/>
            <person name="Goodwin L."/>
            <person name="Pitluck S."/>
            <person name="Sims D."/>
            <person name="Meineke L."/>
            <person name="Brettin T."/>
            <person name="Detter J.C."/>
            <person name="Han C."/>
            <person name="Larimer F."/>
            <person name="Land M."/>
            <person name="Hauser L."/>
            <person name="Kyrpides N."/>
            <person name="Ovchinnikova G."/>
            <person name="Liberton M."/>
            <person name="Stoeckel J."/>
            <person name="Banerjee A."/>
            <person name="Singh A."/>
            <person name="Page L."/>
            <person name="Sato H."/>
            <person name="Zhao L."/>
            <person name="Sherman L."/>
            <person name="Pakrasi H."/>
            <person name="Richardson P."/>
        </authorList>
    </citation>
    <scope>NUCLEOTIDE SEQUENCE</scope>
    <source>
        <strain evidence="3">PCC 7425</strain>
    </source>
</reference>
<dbReference type="OrthoDB" id="482433at2"/>
<accession>B8HVW6</accession>
<sequence>MIHRFAFGLLWLGLVSYAFLLAPPDHPDTLSLIQNLSTGKWEGINPLVVALFNLMGIWPMIYSCLLCFDGRGQKVPAWPFALASFGVGAFALLPYLALRQPNPHFEGKKSWLLQVLDSRWLGLILTLGAIALVAYGLIGGDGQDFIQQWQTQRFIHVMSLDFCLLSLLFPVLLRDDLARRGLQNPVWFWAIALIPLFGPLLYLCVRPPLSSASSASTPTYTTGQGFASKQ</sequence>
<feature type="transmembrane region" description="Helical" evidence="2">
    <location>
        <begin position="44"/>
        <end position="68"/>
    </location>
</feature>
<feature type="transmembrane region" description="Helical" evidence="2">
    <location>
        <begin position="154"/>
        <end position="174"/>
    </location>
</feature>
<keyword evidence="2" id="KW-0812">Transmembrane</keyword>
<dbReference type="KEGG" id="cyn:Cyan7425_0757"/>
<feature type="region of interest" description="Disordered" evidence="1">
    <location>
        <begin position="211"/>
        <end position="230"/>
    </location>
</feature>
<proteinExistence type="predicted"/>
<evidence type="ECO:0000256" key="1">
    <source>
        <dbReference type="SAM" id="MobiDB-lite"/>
    </source>
</evidence>
<dbReference type="PANTHER" id="PTHR36009:SF3">
    <property type="entry name" value="TRANSMEMBRANE PROTEIN"/>
    <property type="match status" value="1"/>
</dbReference>
<dbReference type="HOGENOM" id="CLU_065697_1_1_3"/>
<name>B8HVW6_CYAP4</name>
<feature type="compositionally biased region" description="Polar residues" evidence="1">
    <location>
        <begin position="217"/>
        <end position="230"/>
    </location>
</feature>
<evidence type="ECO:0008006" key="4">
    <source>
        <dbReference type="Google" id="ProtNLM"/>
    </source>
</evidence>
<dbReference type="PANTHER" id="PTHR36009">
    <property type="match status" value="1"/>
</dbReference>
<keyword evidence="2" id="KW-0472">Membrane</keyword>
<protein>
    <recommendedName>
        <fullName evidence="4">DUF2834 domain-containing protein</fullName>
    </recommendedName>
</protein>
<feature type="transmembrane region" description="Helical" evidence="2">
    <location>
        <begin position="80"/>
        <end position="98"/>
    </location>
</feature>
<gene>
    <name evidence="3" type="ordered locus">Cyan7425_0757</name>
</gene>
<evidence type="ECO:0000256" key="2">
    <source>
        <dbReference type="SAM" id="Phobius"/>
    </source>
</evidence>
<feature type="transmembrane region" description="Helical" evidence="2">
    <location>
        <begin position="118"/>
        <end position="138"/>
    </location>
</feature>
<keyword evidence="2" id="KW-1133">Transmembrane helix</keyword>
<organism evidence="3">
    <name type="scientific">Cyanothece sp. (strain PCC 7425 / ATCC 29141)</name>
    <dbReference type="NCBI Taxonomy" id="395961"/>
    <lineage>
        <taxon>Bacteria</taxon>
        <taxon>Bacillati</taxon>
        <taxon>Cyanobacteriota</taxon>
        <taxon>Cyanophyceae</taxon>
        <taxon>Gomontiellales</taxon>
        <taxon>Cyanothecaceae</taxon>
        <taxon>Cyanothece</taxon>
    </lineage>
</organism>
<dbReference type="STRING" id="395961.Cyan7425_0757"/>
<dbReference type="eggNOG" id="ENOG502Z8HF">
    <property type="taxonomic scope" value="Bacteria"/>
</dbReference>
<feature type="transmembrane region" description="Helical" evidence="2">
    <location>
        <begin position="186"/>
        <end position="205"/>
    </location>
</feature>
<evidence type="ECO:0000313" key="3">
    <source>
        <dbReference type="EMBL" id="ACL43144.1"/>
    </source>
</evidence>
<dbReference type="AlphaFoldDB" id="B8HVW6"/>